<dbReference type="AlphaFoldDB" id="A0A2I0TAV3"/>
<dbReference type="SUPFAM" id="SSF48726">
    <property type="entry name" value="Immunoglobulin"/>
    <property type="match status" value="1"/>
</dbReference>
<sequence length="98" mass="11187">MFDSILTFLTRRGIKVVQLSLPEDQKISVTTITVGLSTVLTCNIRGVLRPPIIWKRNGVILNFLDLEDINVLEKYGMRRLTVFQINTRGDKDGQQKAR</sequence>
<dbReference type="InterPro" id="IPR013783">
    <property type="entry name" value="Ig-like_fold"/>
</dbReference>
<gene>
    <name evidence="1" type="ORF">llap_18791</name>
</gene>
<organism evidence="1 2">
    <name type="scientific">Limosa lapponica baueri</name>
    <dbReference type="NCBI Taxonomy" id="1758121"/>
    <lineage>
        <taxon>Eukaryota</taxon>
        <taxon>Metazoa</taxon>
        <taxon>Chordata</taxon>
        <taxon>Craniata</taxon>
        <taxon>Vertebrata</taxon>
        <taxon>Euteleostomi</taxon>
        <taxon>Archelosauria</taxon>
        <taxon>Archosauria</taxon>
        <taxon>Dinosauria</taxon>
        <taxon>Saurischia</taxon>
        <taxon>Theropoda</taxon>
        <taxon>Coelurosauria</taxon>
        <taxon>Aves</taxon>
        <taxon>Neognathae</taxon>
        <taxon>Neoaves</taxon>
        <taxon>Charadriiformes</taxon>
        <taxon>Scolopacidae</taxon>
        <taxon>Limosa</taxon>
    </lineage>
</organism>
<dbReference type="OrthoDB" id="6085115at2759"/>
<dbReference type="EMBL" id="KZ513744">
    <property type="protein sequence ID" value="PKU30905.1"/>
    <property type="molecule type" value="Genomic_DNA"/>
</dbReference>
<dbReference type="Gene3D" id="2.60.40.10">
    <property type="entry name" value="Immunoglobulins"/>
    <property type="match status" value="1"/>
</dbReference>
<reference evidence="2" key="2">
    <citation type="submission" date="2017-12" db="EMBL/GenBank/DDBJ databases">
        <title>Genome sequence of the Bar-tailed Godwit (Limosa lapponica baueri).</title>
        <authorList>
            <person name="Lima N.C.B."/>
            <person name="Parody-Merino A.M."/>
            <person name="Battley P.F."/>
            <person name="Fidler A.E."/>
            <person name="Prosdocimi F."/>
        </authorList>
    </citation>
    <scope>NUCLEOTIDE SEQUENCE [LARGE SCALE GENOMIC DNA]</scope>
</reference>
<evidence type="ECO:0000313" key="2">
    <source>
        <dbReference type="Proteomes" id="UP000233556"/>
    </source>
</evidence>
<evidence type="ECO:0000313" key="1">
    <source>
        <dbReference type="EMBL" id="PKU30905.1"/>
    </source>
</evidence>
<proteinExistence type="predicted"/>
<accession>A0A2I0TAV3</accession>
<dbReference type="InterPro" id="IPR036179">
    <property type="entry name" value="Ig-like_dom_sf"/>
</dbReference>
<keyword evidence="2" id="KW-1185">Reference proteome</keyword>
<dbReference type="Proteomes" id="UP000233556">
    <property type="component" value="Unassembled WGS sequence"/>
</dbReference>
<reference evidence="2" key="1">
    <citation type="submission" date="2017-11" db="EMBL/GenBank/DDBJ databases">
        <authorList>
            <person name="Lima N.C."/>
            <person name="Parody-Merino A.M."/>
            <person name="Battley P.F."/>
            <person name="Fidler A.E."/>
            <person name="Prosdocimi F."/>
        </authorList>
    </citation>
    <scope>NUCLEOTIDE SEQUENCE [LARGE SCALE GENOMIC DNA]</scope>
</reference>
<protein>
    <submittedName>
        <fullName evidence="1">Follistatin-related protein 4 isoform x1</fullName>
    </submittedName>
</protein>
<name>A0A2I0TAV3_LIMLA</name>